<sequence>MVSEEIRVYDEAVDDVEAASLGRARMADGRRIELSVEELARLVDAEADGSP</sequence>
<evidence type="ECO:0000313" key="2">
    <source>
        <dbReference type="Proteomes" id="UP001595993"/>
    </source>
</evidence>
<gene>
    <name evidence="1" type="ORF">ACFO9E_08070</name>
</gene>
<dbReference type="Proteomes" id="UP001595993">
    <property type="component" value="Unassembled WGS sequence"/>
</dbReference>
<accession>A0ABV9G0B6</accession>
<comment type="caution">
    <text evidence="1">The sequence shown here is derived from an EMBL/GenBank/DDBJ whole genome shotgun (WGS) entry which is preliminary data.</text>
</comment>
<dbReference type="RefSeq" id="WP_381192836.1">
    <property type="nucleotide sequence ID" value="NZ_JBHSFE010000007.1"/>
</dbReference>
<protein>
    <submittedName>
        <fullName evidence="1">Uncharacterized protein</fullName>
    </submittedName>
</protein>
<reference evidence="2" key="1">
    <citation type="journal article" date="2019" name="Int. J. Syst. Evol. Microbiol.">
        <title>The Global Catalogue of Microorganisms (GCM) 10K type strain sequencing project: providing services to taxonomists for standard genome sequencing and annotation.</title>
        <authorList>
            <consortium name="The Broad Institute Genomics Platform"/>
            <consortium name="The Broad Institute Genome Sequencing Center for Infectious Disease"/>
            <person name="Wu L."/>
            <person name="Ma J."/>
        </authorList>
    </citation>
    <scope>NUCLEOTIDE SEQUENCE [LARGE SCALE GENOMIC DNA]</scope>
    <source>
        <strain evidence="2">CGMCC 4.7139</strain>
    </source>
</reference>
<name>A0ABV9G0B6_9ACTN</name>
<evidence type="ECO:0000313" key="1">
    <source>
        <dbReference type="EMBL" id="MFC4607770.1"/>
    </source>
</evidence>
<dbReference type="EMBL" id="JBHSFE010000007">
    <property type="protein sequence ID" value="MFC4607770.1"/>
    <property type="molecule type" value="Genomic_DNA"/>
</dbReference>
<organism evidence="1 2">
    <name type="scientific">Streptomyces maoxianensis</name>
    <dbReference type="NCBI Taxonomy" id="1459942"/>
    <lineage>
        <taxon>Bacteria</taxon>
        <taxon>Bacillati</taxon>
        <taxon>Actinomycetota</taxon>
        <taxon>Actinomycetes</taxon>
        <taxon>Kitasatosporales</taxon>
        <taxon>Streptomycetaceae</taxon>
        <taxon>Streptomyces</taxon>
    </lineage>
</organism>
<proteinExistence type="predicted"/>
<keyword evidence="2" id="KW-1185">Reference proteome</keyword>